<dbReference type="InterPro" id="IPR007235">
    <property type="entry name" value="Glyco_trans_28_C"/>
</dbReference>
<keyword evidence="1" id="KW-0133">Cell shape</keyword>
<evidence type="ECO:0000313" key="2">
    <source>
        <dbReference type="EMBL" id="EGG29745.1"/>
    </source>
</evidence>
<keyword evidence="1" id="KW-0573">Peptidoglycan synthesis</keyword>
<keyword evidence="1" id="KW-0472">Membrane</keyword>
<dbReference type="GO" id="GO:0005975">
    <property type="term" value="P:carbohydrate metabolic process"/>
    <property type="evidence" value="ECO:0007669"/>
    <property type="project" value="InterPro"/>
</dbReference>
<dbReference type="NCBIfam" id="TIGR01133">
    <property type="entry name" value="murG"/>
    <property type="match status" value="1"/>
</dbReference>
<comment type="caution">
    <text evidence="2">The sequence shown here is derived from an EMBL/GenBank/DDBJ whole genome shotgun (WGS) entry which is preliminary data.</text>
</comment>
<dbReference type="Pfam" id="PF03033">
    <property type="entry name" value="Glyco_transf_28"/>
    <property type="match status" value="1"/>
</dbReference>
<dbReference type="PANTHER" id="PTHR21015">
    <property type="entry name" value="UDP-N-ACETYLGLUCOSAMINE--N-ACETYLMURAMYL-(PENTAPEPTIDE) PYROPHOSPHORYL-UNDECAPRENOL N-ACETYLGLUCOSAMINE TRANSFERASE 1"/>
    <property type="match status" value="1"/>
</dbReference>
<reference evidence="2 3" key="1">
    <citation type="journal article" date="2011" name="J. Bacteriol.">
        <title>Genome sequence of strain IMCC3088, a proteorhodopsin-containing marine bacterium belonging to the OM60/NOR5 clade.</title>
        <authorList>
            <person name="Jang Y."/>
            <person name="Oh H.M."/>
            <person name="Kang I."/>
            <person name="Lee K."/>
            <person name="Yang S.J."/>
            <person name="Cho J.C."/>
        </authorList>
    </citation>
    <scope>NUCLEOTIDE SEQUENCE [LARGE SCALE GENOMIC DNA]</scope>
    <source>
        <strain evidence="2 3">IMCC3088</strain>
    </source>
</reference>
<name>F3L1P2_9GAMM</name>
<sequence>MKKAPLVMMMAGGTGGHIFPALAVAKALEVKGYRVSWLGTQAGLEARIVPAAGIPLHNLSVRGLRGKSLTRIVSGVARLIWSIEQATFLMLRHRPSLVIGMGGYVAAPGGVAAMLMGRPLFIHEQNAVAGSTNRWLRRIASRIFAAFDGAFNASVNAEVVGNPVRAEIVAVGEQRQAFDGQRDLRVLVLGGSQGALAINRVIPDAVAQFETNEASDGLSVWHQVGQAHMADVGAMYAARGITHVRISPFIDDMAAAFAWADVVVARAGALTCSELLAAACPAALIPLPIAIDDHQRKNAQHLVNAGAAIVIEQDTLNAADLSSQWAQWLRQPETLAAMSRAAKQAAKTDATDRIVQACEEVLGGA</sequence>
<dbReference type="eggNOG" id="COG0707">
    <property type="taxonomic scope" value="Bacteria"/>
</dbReference>
<keyword evidence="3" id="KW-1185">Reference proteome</keyword>
<dbReference type="STRING" id="2518989.IMCC3088_1382"/>
<keyword evidence="1" id="KW-0131">Cell cycle</keyword>
<dbReference type="PANTHER" id="PTHR21015:SF22">
    <property type="entry name" value="GLYCOSYLTRANSFERASE"/>
    <property type="match status" value="1"/>
</dbReference>
<dbReference type="GO" id="GO:0005886">
    <property type="term" value="C:plasma membrane"/>
    <property type="evidence" value="ECO:0007669"/>
    <property type="project" value="UniProtKB-SubCell"/>
</dbReference>
<evidence type="ECO:0000256" key="1">
    <source>
        <dbReference type="HAMAP-Rule" id="MF_00033"/>
    </source>
</evidence>
<dbReference type="GO" id="GO:0050511">
    <property type="term" value="F:undecaprenyldiphospho-muramoylpentapeptide beta-N-acetylglucosaminyltransferase activity"/>
    <property type="evidence" value="ECO:0007669"/>
    <property type="project" value="UniProtKB-UniRule"/>
</dbReference>
<dbReference type="UniPathway" id="UPA00219"/>
<dbReference type="RefSeq" id="WP_009575677.1">
    <property type="nucleotide sequence ID" value="NZ_AEIG01000034.1"/>
</dbReference>
<comment type="catalytic activity">
    <reaction evidence="1">
        <text>di-trans,octa-cis-undecaprenyl diphospho-N-acetyl-alpha-D-muramoyl-L-alanyl-D-glutamyl-meso-2,6-diaminopimeloyl-D-alanyl-D-alanine + UDP-N-acetyl-alpha-D-glucosamine = di-trans,octa-cis-undecaprenyl diphospho-[N-acetyl-alpha-D-glucosaminyl-(1-&gt;4)]-N-acetyl-alpha-D-muramoyl-L-alanyl-D-glutamyl-meso-2,6-diaminopimeloyl-D-alanyl-D-alanine + UDP + H(+)</text>
        <dbReference type="Rhea" id="RHEA:31227"/>
        <dbReference type="ChEBI" id="CHEBI:15378"/>
        <dbReference type="ChEBI" id="CHEBI:57705"/>
        <dbReference type="ChEBI" id="CHEBI:58223"/>
        <dbReference type="ChEBI" id="CHEBI:61387"/>
        <dbReference type="ChEBI" id="CHEBI:61388"/>
        <dbReference type="EC" id="2.4.1.227"/>
    </reaction>
</comment>
<dbReference type="OrthoDB" id="9808936at2"/>
<dbReference type="HAMAP" id="MF_00033">
    <property type="entry name" value="MurG"/>
    <property type="match status" value="1"/>
</dbReference>
<dbReference type="Gene3D" id="3.40.50.2000">
    <property type="entry name" value="Glycogen Phosphorylase B"/>
    <property type="match status" value="2"/>
</dbReference>
<dbReference type="GO" id="GO:0051301">
    <property type="term" value="P:cell division"/>
    <property type="evidence" value="ECO:0007669"/>
    <property type="project" value="UniProtKB-KW"/>
</dbReference>
<protein>
    <recommendedName>
        <fullName evidence="1">UDP-N-acetylglucosamine--N-acetylmuramyl-(pentapeptide) pyrophosphoryl-undecaprenol N-acetylglucosamine transferase</fullName>
        <ecNumber evidence="1">2.4.1.227</ecNumber>
    </recommendedName>
    <alternativeName>
        <fullName evidence="1">Undecaprenyl-PP-MurNAc-pentapeptide-UDPGlcNAc GlcNAc transferase</fullName>
    </alternativeName>
</protein>
<feature type="binding site" evidence="1">
    <location>
        <position position="250"/>
    </location>
    <ligand>
        <name>UDP-N-acetyl-alpha-D-glucosamine</name>
        <dbReference type="ChEBI" id="CHEBI:57705"/>
    </ligand>
</feature>
<dbReference type="GO" id="GO:0008360">
    <property type="term" value="P:regulation of cell shape"/>
    <property type="evidence" value="ECO:0007669"/>
    <property type="project" value="UniProtKB-KW"/>
</dbReference>
<evidence type="ECO:0000313" key="3">
    <source>
        <dbReference type="Proteomes" id="UP000005615"/>
    </source>
</evidence>
<feature type="binding site" evidence="1">
    <location>
        <position position="295"/>
    </location>
    <ligand>
        <name>UDP-N-acetyl-alpha-D-glucosamine</name>
        <dbReference type="ChEBI" id="CHEBI:57705"/>
    </ligand>
</feature>
<dbReference type="InterPro" id="IPR006009">
    <property type="entry name" value="GlcNAc_MurG"/>
</dbReference>
<proteinExistence type="inferred from homology"/>
<dbReference type="Proteomes" id="UP000005615">
    <property type="component" value="Unassembled WGS sequence"/>
</dbReference>
<feature type="binding site" evidence="1">
    <location>
        <position position="192"/>
    </location>
    <ligand>
        <name>UDP-N-acetyl-alpha-D-glucosamine</name>
        <dbReference type="ChEBI" id="CHEBI:57705"/>
    </ligand>
</feature>
<keyword evidence="1 2" id="KW-0808">Transferase</keyword>
<comment type="subcellular location">
    <subcellularLocation>
        <location evidence="1">Cell membrane</location>
        <topology evidence="1">Peripheral membrane protein</topology>
        <orientation evidence="1">Cytoplasmic side</orientation>
    </subcellularLocation>
</comment>
<feature type="binding site" evidence="1">
    <location>
        <begin position="14"/>
        <end position="16"/>
    </location>
    <ligand>
        <name>UDP-N-acetyl-alpha-D-glucosamine</name>
        <dbReference type="ChEBI" id="CHEBI:57705"/>
    </ligand>
</feature>
<feature type="binding site" evidence="1">
    <location>
        <position position="165"/>
    </location>
    <ligand>
        <name>UDP-N-acetyl-alpha-D-glucosamine</name>
        <dbReference type="ChEBI" id="CHEBI:57705"/>
    </ligand>
</feature>
<dbReference type="InterPro" id="IPR004276">
    <property type="entry name" value="GlycoTrans_28_N"/>
</dbReference>
<comment type="caution">
    <text evidence="1">Lacks conserved residue(s) required for the propagation of feature annotation.</text>
</comment>
<dbReference type="GO" id="GO:0071555">
    <property type="term" value="P:cell wall organization"/>
    <property type="evidence" value="ECO:0007669"/>
    <property type="project" value="UniProtKB-KW"/>
</dbReference>
<gene>
    <name evidence="1" type="primary">murG</name>
    <name evidence="2" type="ORF">IMCC3088_1382</name>
</gene>
<dbReference type="Pfam" id="PF04101">
    <property type="entry name" value="Glyco_tran_28_C"/>
    <property type="match status" value="1"/>
</dbReference>
<dbReference type="EC" id="2.4.1.227" evidence="1"/>
<dbReference type="AlphaFoldDB" id="F3L1P2"/>
<comment type="similarity">
    <text evidence="1">Belongs to the glycosyltransferase 28 family. MurG subfamily.</text>
</comment>
<dbReference type="EMBL" id="AEIG01000034">
    <property type="protein sequence ID" value="EGG29745.1"/>
    <property type="molecule type" value="Genomic_DNA"/>
</dbReference>
<dbReference type="SUPFAM" id="SSF53756">
    <property type="entry name" value="UDP-Glycosyltransferase/glycogen phosphorylase"/>
    <property type="match status" value="1"/>
</dbReference>
<keyword evidence="1" id="KW-1003">Cell membrane</keyword>
<keyword evidence="1" id="KW-0328">Glycosyltransferase</keyword>
<comment type="pathway">
    <text evidence="1">Cell wall biogenesis; peptidoglycan biosynthesis.</text>
</comment>
<organism evidence="2 3">
    <name type="scientific">Aequoribacter fuscus</name>
    <dbReference type="NCBI Taxonomy" id="2518989"/>
    <lineage>
        <taxon>Bacteria</taxon>
        <taxon>Pseudomonadati</taxon>
        <taxon>Pseudomonadota</taxon>
        <taxon>Gammaproteobacteria</taxon>
        <taxon>Cellvibrionales</taxon>
        <taxon>Halieaceae</taxon>
        <taxon>Aequoribacter</taxon>
    </lineage>
</organism>
<dbReference type="CDD" id="cd03785">
    <property type="entry name" value="GT28_MurG"/>
    <property type="match status" value="1"/>
</dbReference>
<keyword evidence="1" id="KW-0132">Cell division</keyword>
<accession>F3L1P2</accession>
<comment type="function">
    <text evidence="1">Cell wall formation. Catalyzes the transfer of a GlcNAc subunit on undecaprenyl-pyrophosphoryl-MurNAc-pentapeptide (lipid intermediate I) to form undecaprenyl-pyrophosphoryl-MurNAc-(pentapeptide)GlcNAc (lipid intermediate II).</text>
</comment>
<feature type="binding site" evidence="1">
    <location>
        <position position="126"/>
    </location>
    <ligand>
        <name>UDP-N-acetyl-alpha-D-glucosamine</name>
        <dbReference type="ChEBI" id="CHEBI:57705"/>
    </ligand>
</feature>
<dbReference type="GO" id="GO:0051991">
    <property type="term" value="F:UDP-N-acetyl-D-glucosamine:N-acetylmuramoyl-L-alanyl-D-glutamyl-meso-2,6-diaminopimelyl-D-alanyl-D-alanine-diphosphoundecaprenol 4-beta-N-acetylglucosaminlytransferase activity"/>
    <property type="evidence" value="ECO:0007669"/>
    <property type="project" value="RHEA"/>
</dbReference>
<keyword evidence="1" id="KW-0961">Cell wall biogenesis/degradation</keyword>
<dbReference type="GO" id="GO:0009252">
    <property type="term" value="P:peptidoglycan biosynthetic process"/>
    <property type="evidence" value="ECO:0007669"/>
    <property type="project" value="UniProtKB-UniRule"/>
</dbReference>